<keyword evidence="4" id="KW-0067">ATP-binding</keyword>
<protein>
    <submittedName>
        <fullName evidence="7">ATP-dependent RNA helicase SUPV3L1/SUV3</fullName>
    </submittedName>
</protein>
<evidence type="ECO:0000256" key="5">
    <source>
        <dbReference type="SAM" id="MobiDB-lite"/>
    </source>
</evidence>
<dbReference type="Pfam" id="PF00271">
    <property type="entry name" value="Helicase_C"/>
    <property type="match status" value="1"/>
</dbReference>
<evidence type="ECO:0000256" key="1">
    <source>
        <dbReference type="ARBA" id="ARBA00022741"/>
    </source>
</evidence>
<keyword evidence="2" id="KW-0378">Hydrolase</keyword>
<dbReference type="PANTHER" id="PTHR12131">
    <property type="entry name" value="ATP-DEPENDENT RNA AND DNA HELICASE"/>
    <property type="match status" value="1"/>
</dbReference>
<keyword evidence="8" id="KW-1185">Reference proteome</keyword>
<dbReference type="InterPro" id="IPR027417">
    <property type="entry name" value="P-loop_NTPase"/>
</dbReference>
<feature type="compositionally biased region" description="Low complexity" evidence="5">
    <location>
        <begin position="810"/>
        <end position="821"/>
    </location>
</feature>
<dbReference type="GO" id="GO:0016787">
    <property type="term" value="F:hydrolase activity"/>
    <property type="evidence" value="ECO:0007669"/>
    <property type="project" value="UniProtKB-KW"/>
</dbReference>
<organism evidence="7 8">
    <name type="scientific">Pontibaca methylaminivorans</name>
    <dbReference type="NCBI Taxonomy" id="515897"/>
    <lineage>
        <taxon>Bacteria</taxon>
        <taxon>Pseudomonadati</taxon>
        <taxon>Pseudomonadota</taxon>
        <taxon>Alphaproteobacteria</taxon>
        <taxon>Rhodobacterales</taxon>
        <taxon>Roseobacteraceae</taxon>
        <taxon>Pontibaca</taxon>
    </lineage>
</organism>
<keyword evidence="3 7" id="KW-0347">Helicase</keyword>
<dbReference type="PANTHER" id="PTHR12131:SF1">
    <property type="entry name" value="ATP-DEPENDENT RNA HELICASE SUPV3L1, MITOCHONDRIAL-RELATED"/>
    <property type="match status" value="1"/>
</dbReference>
<feature type="compositionally biased region" description="Basic and acidic residues" evidence="5">
    <location>
        <begin position="966"/>
        <end position="989"/>
    </location>
</feature>
<dbReference type="RefSeq" id="WP_076647453.1">
    <property type="nucleotide sequence ID" value="NZ_FTPS01000001.1"/>
</dbReference>
<evidence type="ECO:0000313" key="8">
    <source>
        <dbReference type="Proteomes" id="UP000192455"/>
    </source>
</evidence>
<name>A0A1R3WHA0_9RHOB</name>
<dbReference type="STRING" id="515897.SAMN05421849_0713"/>
<dbReference type="EMBL" id="FTPS01000001">
    <property type="protein sequence ID" value="SIT77317.1"/>
    <property type="molecule type" value="Genomic_DNA"/>
</dbReference>
<sequence length="1045" mass="113317">MNGATRVLAVLGPTNTGKTHYAIERMLGYRSGVIGLPLRLLAREVYDRIVAIRGPSVVALVTGEERIVPPRTQYWVCTVEAMPEGLGTDFVAVDEIQLCADPERGHVFTDRLLRARGHHETLFLGSDTMRGPIAALVPEAQFLHRERMSQLFYTGAKKLSRLPPRSAIVGFSVEHVYGIAELIRRQKGGAAVVMGALSPRTRNAQVALYQNGEVDYLVATDAIGMGLNLDIDHVAFFSLTKFDGRRMRPLAADELAQIAGRAGRGMSDGTFGVTGEAHALDDSVAQAIMDHRFTPLRRLNWRSAALRFGSPEQLVASLEAAPQHESLTRAREADDLRALKALAGQAEVAARASDPQSVRLLWDVCRIPDFRGISHGEHAALLGVVFNSLHERGALADDWLARQIRQIDRTDGNIDTLSRRLAHIRTWTYVAQRRGWTRDEKHWREETRAVEDRVSDALHARLTQRFVDRRTSVLLRLLKQKEALLAEVNDKGEVTVEGEYVGRLSGFRFSPDREGNAGGGNQGGIGDKTVKSAALQALGPQFQLRADRFYNSPDTEIDFTDQGGLMWGDAAVGKLVAGADPLRPQAVAFVDDEAGPEIVEKVQRRLQHFIDRKIAALFEPLLLLQRDESLTGLARGFAFRMVEAFGILPRAGVANEVRDLDQDARGALRKHGVRFGQFTIFMPLLLKPAPTRLRLVLWGLAQGLDEFPEAPPPGLVTIPEAGNVPEGYHTMCGYYAAGSRAIRIDMLERLADMLRAEDGRAGFEASADMLSITGMTLEQFADLMQGLGYHAERGERLREKPAPAGEEEPAAPAAGDGAESAEPAEPDADDRPVMDRGAEAAPVAPDAGPPPAAADSLPEAATLADEGIAPSIDEGREGIEVGSHIPTVSEGEVPVGAAADAALREDSAPVDVAMGDLPEEADEDSGEGPANDAAAARGEATQPETEVFFTFTRRRSRPARGGGGGARDKGAERNRGRRDDSGQGRERGRGKGAAAKGRGRKPDGKADGKQDGAARKYSAEPPRRDKKIDPDNPFAEALMALRDNR</sequence>
<feature type="compositionally biased region" description="Basic and acidic residues" evidence="5">
    <location>
        <begin position="1000"/>
        <end position="1030"/>
    </location>
</feature>
<feature type="compositionally biased region" description="Basic and acidic residues" evidence="5">
    <location>
        <begin position="829"/>
        <end position="838"/>
    </location>
</feature>
<dbReference type="InterPro" id="IPR050699">
    <property type="entry name" value="RNA-DNA_Helicase"/>
</dbReference>
<dbReference type="PROSITE" id="PS51194">
    <property type="entry name" value="HELICASE_CTER"/>
    <property type="match status" value="1"/>
</dbReference>
<keyword evidence="1" id="KW-0547">Nucleotide-binding</keyword>
<dbReference type="InterPro" id="IPR001650">
    <property type="entry name" value="Helicase_C-like"/>
</dbReference>
<feature type="region of interest" description="Disordered" evidence="5">
    <location>
        <begin position="798"/>
        <end position="1045"/>
    </location>
</feature>
<proteinExistence type="predicted"/>
<evidence type="ECO:0000259" key="6">
    <source>
        <dbReference type="PROSITE" id="PS51194"/>
    </source>
</evidence>
<dbReference type="Gene3D" id="3.40.50.300">
    <property type="entry name" value="P-loop containing nucleotide triphosphate hydrolases"/>
    <property type="match status" value="2"/>
</dbReference>
<evidence type="ECO:0000256" key="4">
    <source>
        <dbReference type="ARBA" id="ARBA00022840"/>
    </source>
</evidence>
<accession>A0A1R3WHA0</accession>
<dbReference type="InterPro" id="IPR055206">
    <property type="entry name" value="DEXQc_SUV3"/>
</dbReference>
<dbReference type="GO" id="GO:0005524">
    <property type="term" value="F:ATP binding"/>
    <property type="evidence" value="ECO:0007669"/>
    <property type="project" value="UniProtKB-KW"/>
</dbReference>
<dbReference type="Proteomes" id="UP000192455">
    <property type="component" value="Unassembled WGS sequence"/>
</dbReference>
<dbReference type="SMART" id="SM00490">
    <property type="entry name" value="HELICc"/>
    <property type="match status" value="1"/>
</dbReference>
<dbReference type="AlphaFoldDB" id="A0A1R3WHA0"/>
<dbReference type="Pfam" id="PF22527">
    <property type="entry name" value="DEXQc_Suv3"/>
    <property type="match status" value="1"/>
</dbReference>
<reference evidence="7 8" key="1">
    <citation type="submission" date="2017-01" db="EMBL/GenBank/DDBJ databases">
        <authorList>
            <person name="Mah S.A."/>
            <person name="Swanson W.J."/>
            <person name="Moy G.W."/>
            <person name="Vacquier V.D."/>
        </authorList>
    </citation>
    <scope>NUCLEOTIDE SEQUENCE [LARGE SCALE GENOMIC DNA]</scope>
    <source>
        <strain evidence="7 8">DSM 21219</strain>
    </source>
</reference>
<evidence type="ECO:0000256" key="2">
    <source>
        <dbReference type="ARBA" id="ARBA00022801"/>
    </source>
</evidence>
<feature type="compositionally biased region" description="Acidic residues" evidence="5">
    <location>
        <begin position="917"/>
        <end position="926"/>
    </location>
</feature>
<dbReference type="GO" id="GO:0004386">
    <property type="term" value="F:helicase activity"/>
    <property type="evidence" value="ECO:0007669"/>
    <property type="project" value="UniProtKB-KW"/>
</dbReference>
<evidence type="ECO:0000256" key="3">
    <source>
        <dbReference type="ARBA" id="ARBA00022806"/>
    </source>
</evidence>
<evidence type="ECO:0000313" key="7">
    <source>
        <dbReference type="EMBL" id="SIT77317.1"/>
    </source>
</evidence>
<dbReference type="OrthoDB" id="9807155at2"/>
<dbReference type="SUPFAM" id="SSF52540">
    <property type="entry name" value="P-loop containing nucleoside triphosphate hydrolases"/>
    <property type="match status" value="2"/>
</dbReference>
<gene>
    <name evidence="7" type="ORF">SAMN05421849_0713</name>
</gene>
<feature type="domain" description="Helicase C-terminal" evidence="6">
    <location>
        <begin position="147"/>
        <end position="307"/>
    </location>
</feature>